<keyword evidence="4" id="KW-0479">Metal-binding</keyword>
<dbReference type="InterPro" id="IPR001841">
    <property type="entry name" value="Znf_RING"/>
</dbReference>
<keyword evidence="7" id="KW-0862">Zinc</keyword>
<evidence type="ECO:0000256" key="6">
    <source>
        <dbReference type="ARBA" id="ARBA00022786"/>
    </source>
</evidence>
<dbReference type="PANTHER" id="PTHR22937:SF199">
    <property type="entry name" value="RING-TYPE E3 UBIQUITIN TRANSFERASE"/>
    <property type="match status" value="1"/>
</dbReference>
<evidence type="ECO:0000256" key="2">
    <source>
        <dbReference type="ARBA" id="ARBA00012483"/>
    </source>
</evidence>
<evidence type="ECO:0000256" key="3">
    <source>
        <dbReference type="ARBA" id="ARBA00022679"/>
    </source>
</evidence>
<keyword evidence="6" id="KW-0833">Ubl conjugation pathway</keyword>
<evidence type="ECO:0000256" key="7">
    <source>
        <dbReference type="ARBA" id="ARBA00022833"/>
    </source>
</evidence>
<dbReference type="SUPFAM" id="SSF57850">
    <property type="entry name" value="RING/U-box"/>
    <property type="match status" value="1"/>
</dbReference>
<dbReference type="InterPro" id="IPR045191">
    <property type="entry name" value="MBR1/2-like"/>
</dbReference>
<keyword evidence="12" id="KW-1185">Reference proteome</keyword>
<dbReference type="Gene3D" id="3.30.40.10">
    <property type="entry name" value="Zinc/RING finger domain, C3HC4 (zinc finger)"/>
    <property type="match status" value="1"/>
</dbReference>
<evidence type="ECO:0000313" key="12">
    <source>
        <dbReference type="Proteomes" id="UP001642360"/>
    </source>
</evidence>
<evidence type="ECO:0000259" key="10">
    <source>
        <dbReference type="PROSITE" id="PS50089"/>
    </source>
</evidence>
<dbReference type="Proteomes" id="UP001642360">
    <property type="component" value="Unassembled WGS sequence"/>
</dbReference>
<protein>
    <recommendedName>
        <fullName evidence="2">RING-type E3 ubiquitin transferase</fullName>
        <ecNumber evidence="2">2.3.2.27</ecNumber>
    </recommendedName>
</protein>
<keyword evidence="5 8" id="KW-0863">Zinc-finger</keyword>
<dbReference type="EMBL" id="CAUOFW020004758">
    <property type="protein sequence ID" value="CAK9167127.1"/>
    <property type="molecule type" value="Genomic_DNA"/>
</dbReference>
<dbReference type="InterPro" id="IPR013083">
    <property type="entry name" value="Znf_RING/FYVE/PHD"/>
</dbReference>
<evidence type="ECO:0000256" key="1">
    <source>
        <dbReference type="ARBA" id="ARBA00000900"/>
    </source>
</evidence>
<reference evidence="11 12" key="1">
    <citation type="submission" date="2024-02" db="EMBL/GenBank/DDBJ databases">
        <authorList>
            <person name="Vignale AGUSTIN F."/>
            <person name="Sosa J E."/>
            <person name="Modenutti C."/>
        </authorList>
    </citation>
    <scope>NUCLEOTIDE SEQUENCE [LARGE SCALE GENOMIC DNA]</scope>
</reference>
<dbReference type="GO" id="GO:0008270">
    <property type="term" value="F:zinc ion binding"/>
    <property type="evidence" value="ECO:0007669"/>
    <property type="project" value="UniProtKB-KW"/>
</dbReference>
<evidence type="ECO:0000256" key="5">
    <source>
        <dbReference type="ARBA" id="ARBA00022771"/>
    </source>
</evidence>
<dbReference type="PANTHER" id="PTHR22937">
    <property type="entry name" value="E3 UBIQUITIN-PROTEIN LIGASE RNF165"/>
    <property type="match status" value="1"/>
</dbReference>
<dbReference type="SMART" id="SM00184">
    <property type="entry name" value="RING"/>
    <property type="match status" value="1"/>
</dbReference>
<sequence length="768" mass="82920">MEGQRSSTNKRTINFDNGLNSNNPGLFQLNGVPVNTPDHCGFTSMGSNGSSSTMNSPGQVNLGDSSLERGCLFSLVNHTGTGQRLEGRNSGLTFNGPSALHASGSYAVPQVNLNVAYQGNDGYSGQVMGSETLEHVVEEVNPGLGSSGGEYRCNKRKIPEKAPGQLPFCGNSSSTRQVVIPDSQQSKLALMEGQRSSTNKRTINFDNGLNSNNPGLFQLNGVPVNTPDHCGFTSMGSNGSSSTMNSPGQVNLGDSSLERGCLFSLVNHTGTGQRLEGRNSGLTFNGPSALHASGSYAVPQVNLNVAYQGNDGYSGQVMGSETLEHVVEEVNPGLGSSCGEYRCNKRKIPEKAPGQLPFCGNSSSTRQVVIPDSQVLPTMSNFAGSAIPYTSRENLLNPNHSGQVTHRLGSVMAESESYMHGASREVRNTESFHRNIRQRRIENHQDLLPANAFVSGNSVINSPVELPGQTSIVSQLDHSNSFPGHIASTLRSGSTVAPPGFAQHQVAEGSSNGTSAGFQLSSGLPGLPWGNNADRYTERLSDIVVQSRTTLTGSNYGAQGGNNPEHSINSPTEQTLRAARRGDVNALQSLLTPGLFMTRFERHNAPPIPREQRNIDVARRGAMLVFEIRRVLDLLRRSDPVQDEFYREPEEEGEDDDEEDDVLEDMHFDVDDMSYEQLLALGNQIGNVSCGVNKDTIFTHLKRCRYQSGTAGPQVDRPRCCICLDGYINGQGVGNLDCGHDFHFHCIRDWLLEKNCCPLCKRTALPKD</sequence>
<evidence type="ECO:0000256" key="4">
    <source>
        <dbReference type="ARBA" id="ARBA00022723"/>
    </source>
</evidence>
<organism evidence="11 12">
    <name type="scientific">Ilex paraguariensis</name>
    <name type="common">yerba mate</name>
    <dbReference type="NCBI Taxonomy" id="185542"/>
    <lineage>
        <taxon>Eukaryota</taxon>
        <taxon>Viridiplantae</taxon>
        <taxon>Streptophyta</taxon>
        <taxon>Embryophyta</taxon>
        <taxon>Tracheophyta</taxon>
        <taxon>Spermatophyta</taxon>
        <taxon>Magnoliopsida</taxon>
        <taxon>eudicotyledons</taxon>
        <taxon>Gunneridae</taxon>
        <taxon>Pentapetalae</taxon>
        <taxon>asterids</taxon>
        <taxon>campanulids</taxon>
        <taxon>Aquifoliales</taxon>
        <taxon>Aquifoliaceae</taxon>
        <taxon>Ilex</taxon>
    </lineage>
</organism>
<name>A0ABC8TG82_9AQUA</name>
<dbReference type="AlphaFoldDB" id="A0ABC8TG82"/>
<dbReference type="Pfam" id="PF13639">
    <property type="entry name" value="zf-RING_2"/>
    <property type="match status" value="1"/>
</dbReference>
<evidence type="ECO:0000313" key="11">
    <source>
        <dbReference type="EMBL" id="CAK9167127.1"/>
    </source>
</evidence>
<dbReference type="PROSITE" id="PS50089">
    <property type="entry name" value="ZF_RING_2"/>
    <property type="match status" value="1"/>
</dbReference>
<comment type="caution">
    <text evidence="11">The sequence shown here is derived from an EMBL/GenBank/DDBJ whole genome shotgun (WGS) entry which is preliminary data.</text>
</comment>
<feature type="region of interest" description="Disordered" evidence="9">
    <location>
        <begin position="1"/>
        <end position="22"/>
    </location>
</feature>
<evidence type="ECO:0000256" key="9">
    <source>
        <dbReference type="SAM" id="MobiDB-lite"/>
    </source>
</evidence>
<dbReference type="GO" id="GO:0061630">
    <property type="term" value="F:ubiquitin protein ligase activity"/>
    <property type="evidence" value="ECO:0007669"/>
    <property type="project" value="UniProtKB-EC"/>
</dbReference>
<keyword evidence="3" id="KW-0808">Transferase</keyword>
<evidence type="ECO:0000256" key="8">
    <source>
        <dbReference type="PROSITE-ProRule" id="PRU00175"/>
    </source>
</evidence>
<dbReference type="EC" id="2.3.2.27" evidence="2"/>
<proteinExistence type="predicted"/>
<comment type="catalytic activity">
    <reaction evidence="1">
        <text>S-ubiquitinyl-[E2 ubiquitin-conjugating enzyme]-L-cysteine + [acceptor protein]-L-lysine = [E2 ubiquitin-conjugating enzyme]-L-cysteine + N(6)-ubiquitinyl-[acceptor protein]-L-lysine.</text>
        <dbReference type="EC" id="2.3.2.27"/>
    </reaction>
</comment>
<feature type="domain" description="RING-type" evidence="10">
    <location>
        <begin position="720"/>
        <end position="761"/>
    </location>
</feature>
<accession>A0ABC8TG82</accession>
<gene>
    <name evidence="11" type="ORF">ILEXP_LOCUS36385</name>
</gene>